<name>A0A0F8YYJ4_9ZZZZ</name>
<gene>
    <name evidence="1" type="ORF">LCGC14_2838790</name>
</gene>
<sequence length="83" mass="8786">MGFFGKYQATPVTLDDGELGRVLLDSVGRVQITDTGEHETVGYESLTVSSTAVSPASIPATAIRAIITVEDDNVRFRTDGTAP</sequence>
<feature type="non-terminal residue" evidence="1">
    <location>
        <position position="83"/>
    </location>
</feature>
<evidence type="ECO:0000313" key="1">
    <source>
        <dbReference type="EMBL" id="KKK78910.1"/>
    </source>
</evidence>
<proteinExistence type="predicted"/>
<protein>
    <submittedName>
        <fullName evidence="1">Uncharacterized protein</fullName>
    </submittedName>
</protein>
<dbReference type="EMBL" id="LAZR01054272">
    <property type="protein sequence ID" value="KKK78910.1"/>
    <property type="molecule type" value="Genomic_DNA"/>
</dbReference>
<dbReference type="AlphaFoldDB" id="A0A0F8YYJ4"/>
<organism evidence="1">
    <name type="scientific">marine sediment metagenome</name>
    <dbReference type="NCBI Taxonomy" id="412755"/>
    <lineage>
        <taxon>unclassified sequences</taxon>
        <taxon>metagenomes</taxon>
        <taxon>ecological metagenomes</taxon>
    </lineage>
</organism>
<comment type="caution">
    <text evidence="1">The sequence shown here is derived from an EMBL/GenBank/DDBJ whole genome shotgun (WGS) entry which is preliminary data.</text>
</comment>
<accession>A0A0F8YYJ4</accession>
<reference evidence="1" key="1">
    <citation type="journal article" date="2015" name="Nature">
        <title>Complex archaea that bridge the gap between prokaryotes and eukaryotes.</title>
        <authorList>
            <person name="Spang A."/>
            <person name="Saw J.H."/>
            <person name="Jorgensen S.L."/>
            <person name="Zaremba-Niedzwiedzka K."/>
            <person name="Martijn J."/>
            <person name="Lind A.E."/>
            <person name="van Eijk R."/>
            <person name="Schleper C."/>
            <person name="Guy L."/>
            <person name="Ettema T.J."/>
        </authorList>
    </citation>
    <scope>NUCLEOTIDE SEQUENCE</scope>
</reference>